<proteinExistence type="inferred from homology"/>
<feature type="domain" description="Four-carbon acid sugar kinase N-terminal" evidence="7">
    <location>
        <begin position="7"/>
        <end position="223"/>
    </location>
</feature>
<sequence length="446" mass="46199">MTRYSSLVVADDLTGANDTGQQFATAGLDTVVIPSHSTRRPDADVLVVDTDTRTSDPQSATAAVRDTVSTVLATQTYKKVDSTLRGNISAEIDAALSAVPSSLALVAPAFPAMGRITVGGYHLVDGIPVSEAPAVQERENPPTESTLTALFAESEYPTAHVSIETVASGSTAVATRLREIQQVQNAVVSFDAATDIHLHTIVDAGRRLEETPLYVGSAGLGAAFGQRVSAPTSTTTSSDVTEAVSADRVLGVVGSTNQRTFDQLRRVPDEFIVTLDIERAIDDPTGAGTVLASAARDRLHSDGIAVITSAVSNADVTAALDHGKTHEIGSESVRNTILTALITAVSSLWTEHPPDAVFASGGTVAGAVFETLEIDAIELGTESVEQTVPLTTATARDGRRIALATKAGGFGSDDAIVNCLTALGAKMTALKESGTDTNDSNDDDNG</sequence>
<dbReference type="Proteomes" id="UP001596417">
    <property type="component" value="Unassembled WGS sequence"/>
</dbReference>
<dbReference type="SUPFAM" id="SSF142764">
    <property type="entry name" value="YgbK-like"/>
    <property type="match status" value="1"/>
</dbReference>
<keyword evidence="4 9" id="KW-0418">Kinase</keyword>
<keyword evidence="6" id="KW-0119">Carbohydrate metabolism</keyword>
<evidence type="ECO:0000313" key="9">
    <source>
        <dbReference type="EMBL" id="MFC7189908.1"/>
    </source>
</evidence>
<keyword evidence="2 9" id="KW-0808">Transferase</keyword>
<comment type="similarity">
    <text evidence="1">Belongs to the four-carbon acid sugar kinase family.</text>
</comment>
<dbReference type="InterPro" id="IPR037051">
    <property type="entry name" value="4-carb_acid_sugar_kinase_N_sf"/>
</dbReference>
<evidence type="ECO:0000259" key="8">
    <source>
        <dbReference type="Pfam" id="PF17042"/>
    </source>
</evidence>
<organism evidence="9 10">
    <name type="scientific">Halocatena marina</name>
    <dbReference type="NCBI Taxonomy" id="2934937"/>
    <lineage>
        <taxon>Archaea</taxon>
        <taxon>Methanobacteriati</taxon>
        <taxon>Methanobacteriota</taxon>
        <taxon>Stenosarchaea group</taxon>
        <taxon>Halobacteria</taxon>
        <taxon>Halobacteriales</taxon>
        <taxon>Natronomonadaceae</taxon>
        <taxon>Halocatena</taxon>
    </lineage>
</organism>
<dbReference type="InterPro" id="IPR010737">
    <property type="entry name" value="4-carb_acid_sugar_kinase_N"/>
</dbReference>
<keyword evidence="5" id="KW-0067">ATP-binding</keyword>
<keyword evidence="3" id="KW-0547">Nucleotide-binding</keyword>
<name>A0ABD5YQL9_9EURY</name>
<accession>A0ABD5YQL9</accession>
<evidence type="ECO:0000259" key="7">
    <source>
        <dbReference type="Pfam" id="PF07005"/>
    </source>
</evidence>
<dbReference type="GO" id="GO:0016301">
    <property type="term" value="F:kinase activity"/>
    <property type="evidence" value="ECO:0007669"/>
    <property type="project" value="UniProtKB-KW"/>
</dbReference>
<dbReference type="Pfam" id="PF17042">
    <property type="entry name" value="NBD_C"/>
    <property type="match status" value="1"/>
</dbReference>
<dbReference type="Pfam" id="PF07005">
    <property type="entry name" value="SBD_N"/>
    <property type="match status" value="1"/>
</dbReference>
<dbReference type="InterPro" id="IPR031475">
    <property type="entry name" value="NBD_C"/>
</dbReference>
<evidence type="ECO:0000256" key="1">
    <source>
        <dbReference type="ARBA" id="ARBA00005715"/>
    </source>
</evidence>
<evidence type="ECO:0000256" key="2">
    <source>
        <dbReference type="ARBA" id="ARBA00022679"/>
    </source>
</evidence>
<evidence type="ECO:0000256" key="5">
    <source>
        <dbReference type="ARBA" id="ARBA00022840"/>
    </source>
</evidence>
<dbReference type="EMBL" id="JBHTAX010000001">
    <property type="protein sequence ID" value="MFC7189908.1"/>
    <property type="molecule type" value="Genomic_DNA"/>
</dbReference>
<dbReference type="EC" id="2.7.1.-" evidence="9"/>
<gene>
    <name evidence="9" type="ORF">ACFQL7_08600</name>
</gene>
<dbReference type="AlphaFoldDB" id="A0ABD5YQL9"/>
<evidence type="ECO:0000313" key="10">
    <source>
        <dbReference type="Proteomes" id="UP001596417"/>
    </source>
</evidence>
<dbReference type="InterPro" id="IPR042213">
    <property type="entry name" value="NBD_C_sf"/>
</dbReference>
<evidence type="ECO:0000256" key="3">
    <source>
        <dbReference type="ARBA" id="ARBA00022741"/>
    </source>
</evidence>
<dbReference type="GeneID" id="76199474"/>
<protein>
    <submittedName>
        <fullName evidence="9">Four-carbon acid sugar kinase family protein</fullName>
        <ecNumber evidence="9">2.7.1.-</ecNumber>
    </submittedName>
</protein>
<dbReference type="RefSeq" id="WP_264554692.1">
    <property type="nucleotide sequence ID" value="NZ_CP109979.1"/>
</dbReference>
<keyword evidence="10" id="KW-1185">Reference proteome</keyword>
<dbReference type="GO" id="GO:0005524">
    <property type="term" value="F:ATP binding"/>
    <property type="evidence" value="ECO:0007669"/>
    <property type="project" value="UniProtKB-KW"/>
</dbReference>
<dbReference type="Gene3D" id="3.40.50.10840">
    <property type="entry name" value="Putative sugar-binding, N-terminal domain"/>
    <property type="match status" value="1"/>
</dbReference>
<evidence type="ECO:0000256" key="6">
    <source>
        <dbReference type="ARBA" id="ARBA00023277"/>
    </source>
</evidence>
<dbReference type="Gene3D" id="3.40.980.20">
    <property type="entry name" value="Four-carbon acid sugar kinase, nucleotide binding domain"/>
    <property type="match status" value="1"/>
</dbReference>
<reference evidence="9 10" key="1">
    <citation type="journal article" date="2019" name="Int. J. Syst. Evol. Microbiol.">
        <title>The Global Catalogue of Microorganisms (GCM) 10K type strain sequencing project: providing services to taxonomists for standard genome sequencing and annotation.</title>
        <authorList>
            <consortium name="The Broad Institute Genomics Platform"/>
            <consortium name="The Broad Institute Genome Sequencing Center for Infectious Disease"/>
            <person name="Wu L."/>
            <person name="Ma J."/>
        </authorList>
    </citation>
    <scope>NUCLEOTIDE SEQUENCE [LARGE SCALE GENOMIC DNA]</scope>
    <source>
        <strain evidence="9 10">RDMS1</strain>
    </source>
</reference>
<comment type="caution">
    <text evidence="9">The sequence shown here is derived from an EMBL/GenBank/DDBJ whole genome shotgun (WGS) entry which is preliminary data.</text>
</comment>
<evidence type="ECO:0000256" key="4">
    <source>
        <dbReference type="ARBA" id="ARBA00022777"/>
    </source>
</evidence>
<feature type="domain" description="Four-carbon acid sugar kinase nucleotide binding" evidence="8">
    <location>
        <begin position="250"/>
        <end position="416"/>
    </location>
</feature>